<dbReference type="Proteomes" id="UP000001593">
    <property type="component" value="Unassembled WGS sequence"/>
</dbReference>
<dbReference type="EMBL" id="DS469524">
    <property type="protein sequence ID" value="EDO46774.1"/>
    <property type="molecule type" value="Genomic_DNA"/>
</dbReference>
<dbReference type="GO" id="GO:0022008">
    <property type="term" value="P:neurogenesis"/>
    <property type="evidence" value="ECO:0000318"/>
    <property type="project" value="GO_Central"/>
</dbReference>
<dbReference type="InterPro" id="IPR011705">
    <property type="entry name" value="BACK"/>
</dbReference>
<accession>A7RP13</accession>
<dbReference type="FunFam" id="1.25.40.420:FF:000008">
    <property type="entry name" value="BTB/POZ domain-containing protein POB1"/>
    <property type="match status" value="1"/>
</dbReference>
<dbReference type="PhylomeDB" id="A7RP13"/>
<proteinExistence type="predicted"/>
<dbReference type="eggNOG" id="KOG2075">
    <property type="taxonomic scope" value="Eukaryota"/>
</dbReference>
<dbReference type="Pfam" id="PF00651">
    <property type="entry name" value="BTB"/>
    <property type="match status" value="1"/>
</dbReference>
<dbReference type="SMART" id="SM00225">
    <property type="entry name" value="BTB"/>
    <property type="match status" value="1"/>
</dbReference>
<dbReference type="AlphaFoldDB" id="A7RP13"/>
<dbReference type="PROSITE" id="PS50097">
    <property type="entry name" value="BTB"/>
    <property type="match status" value="1"/>
</dbReference>
<evidence type="ECO:0000256" key="1">
    <source>
        <dbReference type="ARBA" id="ARBA00004906"/>
    </source>
</evidence>
<dbReference type="PANTHER" id="PTHR45774:SF3">
    <property type="entry name" value="BTB (POZ) DOMAIN-CONTAINING 2B-RELATED"/>
    <property type="match status" value="1"/>
</dbReference>
<dbReference type="Gene3D" id="1.25.40.420">
    <property type="match status" value="1"/>
</dbReference>
<evidence type="ECO:0000313" key="5">
    <source>
        <dbReference type="Proteomes" id="UP000001593"/>
    </source>
</evidence>
<dbReference type="InterPro" id="IPR000210">
    <property type="entry name" value="BTB/POZ_dom"/>
</dbReference>
<dbReference type="GO" id="GO:0005829">
    <property type="term" value="C:cytosol"/>
    <property type="evidence" value="ECO:0000318"/>
    <property type="project" value="GO_Central"/>
</dbReference>
<comment type="pathway">
    <text evidence="1">Protein modification; protein ubiquitination.</text>
</comment>
<dbReference type="SUPFAM" id="SSF54695">
    <property type="entry name" value="POZ domain"/>
    <property type="match status" value="1"/>
</dbReference>
<protein>
    <recommendedName>
        <fullName evidence="3">BTB domain-containing protein</fullName>
    </recommendedName>
</protein>
<dbReference type="STRING" id="45351.A7RP13"/>
<feature type="domain" description="BTB" evidence="3">
    <location>
        <begin position="1"/>
        <end position="62"/>
    </location>
</feature>
<keyword evidence="5" id="KW-1185">Reference proteome</keyword>
<dbReference type="InParanoid" id="A7RP13"/>
<feature type="non-terminal residue" evidence="4">
    <location>
        <position position="1"/>
    </location>
</feature>
<dbReference type="HOGENOM" id="CLU_015899_4_1_1"/>
<evidence type="ECO:0000259" key="3">
    <source>
        <dbReference type="PROSITE" id="PS50097"/>
    </source>
</evidence>
<name>A7RP13_NEMVE</name>
<keyword evidence="2" id="KW-0833">Ubl conjugation pathway</keyword>
<dbReference type="Pfam" id="PF07707">
    <property type="entry name" value="BACK"/>
    <property type="match status" value="1"/>
</dbReference>
<organism evidence="4 5">
    <name type="scientific">Nematostella vectensis</name>
    <name type="common">Starlet sea anemone</name>
    <dbReference type="NCBI Taxonomy" id="45351"/>
    <lineage>
        <taxon>Eukaryota</taxon>
        <taxon>Metazoa</taxon>
        <taxon>Cnidaria</taxon>
        <taxon>Anthozoa</taxon>
        <taxon>Hexacorallia</taxon>
        <taxon>Actiniaria</taxon>
        <taxon>Edwardsiidae</taxon>
        <taxon>Nematostella</taxon>
    </lineage>
</organism>
<sequence>AHRYALAVGSPVFKTNFEDRWSAEKLKLTDSSKLLIPIANYTAEGFSEMLRYVYYGEVELSESNVMEIMYLSEQYDLPGLQVNCSQYLNEMLQANDVLHCLLNALEKGDEKLQRQCWEVICKKTADVVASDSFLNVTQQLLYNILRRNDLRIRELALFKAVDRWAEHQAGRQGLLIEADKVGHLKRRVLGDQAIRLIRFPLIPQQQFIDEVLTRDVLLKDEILDICKHFS</sequence>
<dbReference type="PANTHER" id="PTHR45774">
    <property type="entry name" value="BTB/POZ DOMAIN-CONTAINING"/>
    <property type="match status" value="1"/>
</dbReference>
<dbReference type="SMART" id="SM00875">
    <property type="entry name" value="BACK"/>
    <property type="match status" value="1"/>
</dbReference>
<gene>
    <name evidence="4" type="ORF">NEMVEDRAFT_v1g88545</name>
</gene>
<evidence type="ECO:0000256" key="2">
    <source>
        <dbReference type="ARBA" id="ARBA00022786"/>
    </source>
</evidence>
<dbReference type="OMA" id="WEVICKK"/>
<dbReference type="CDD" id="cd18186">
    <property type="entry name" value="BTB_POZ_ZBTB_KLHL-like"/>
    <property type="match status" value="1"/>
</dbReference>
<feature type="non-terminal residue" evidence="4">
    <location>
        <position position="230"/>
    </location>
</feature>
<evidence type="ECO:0000313" key="4">
    <source>
        <dbReference type="EMBL" id="EDO46774.1"/>
    </source>
</evidence>
<dbReference type="InterPro" id="IPR011333">
    <property type="entry name" value="SKP1/BTB/POZ_sf"/>
</dbReference>
<reference evidence="4 5" key="1">
    <citation type="journal article" date="2007" name="Science">
        <title>Sea anemone genome reveals ancestral eumetazoan gene repertoire and genomic organization.</title>
        <authorList>
            <person name="Putnam N.H."/>
            <person name="Srivastava M."/>
            <person name="Hellsten U."/>
            <person name="Dirks B."/>
            <person name="Chapman J."/>
            <person name="Salamov A."/>
            <person name="Terry A."/>
            <person name="Shapiro H."/>
            <person name="Lindquist E."/>
            <person name="Kapitonov V.V."/>
            <person name="Jurka J."/>
            <person name="Genikhovich G."/>
            <person name="Grigoriev I.V."/>
            <person name="Lucas S.M."/>
            <person name="Steele R.E."/>
            <person name="Finnerty J.R."/>
            <person name="Technau U."/>
            <person name="Martindale M.Q."/>
            <person name="Rokhsar D.S."/>
        </authorList>
    </citation>
    <scope>NUCLEOTIDE SEQUENCE [LARGE SCALE GENOMIC DNA]</scope>
    <source>
        <strain evidence="5">CH2 X CH6</strain>
    </source>
</reference>
<dbReference type="Gene3D" id="3.30.710.10">
    <property type="entry name" value="Potassium Channel Kv1.1, Chain A"/>
    <property type="match status" value="1"/>
</dbReference>